<evidence type="ECO:0000256" key="1">
    <source>
        <dbReference type="SAM" id="MobiDB-lite"/>
    </source>
</evidence>
<organism evidence="3 4">
    <name type="scientific">Cryptosporangium minutisporangium</name>
    <dbReference type="NCBI Taxonomy" id="113569"/>
    <lineage>
        <taxon>Bacteria</taxon>
        <taxon>Bacillati</taxon>
        <taxon>Actinomycetota</taxon>
        <taxon>Actinomycetes</taxon>
        <taxon>Cryptosporangiales</taxon>
        <taxon>Cryptosporangiaceae</taxon>
        <taxon>Cryptosporangium</taxon>
    </lineage>
</organism>
<proteinExistence type="predicted"/>
<dbReference type="Gene3D" id="3.20.20.140">
    <property type="entry name" value="Metal-dependent hydrolases"/>
    <property type="match status" value="2"/>
</dbReference>
<evidence type="ECO:0000259" key="2">
    <source>
        <dbReference type="Pfam" id="PF07969"/>
    </source>
</evidence>
<dbReference type="InterPro" id="IPR032466">
    <property type="entry name" value="Metal_Hydrolase"/>
</dbReference>
<dbReference type="PANTHER" id="PTHR11647">
    <property type="entry name" value="HYDRANTOINASE/DIHYDROPYRIMIDINASE FAMILY MEMBER"/>
    <property type="match status" value="1"/>
</dbReference>
<sequence length="623" mass="68992">MTDFDLVIRGGRWFDGTGAPSAIRDLGVRDGLVVEVADGAVNPLPVGPATEVIDATGRWVLPGMVDLHTHYDAEVLVSPGLKESVRHGVTTVVVGNCSLSTIYVEPVDAADLFSRVEALPRQHVLTALGEGRTWTRPSEWAAAVEQLPLGPNVASFLGHSDLRTTVMGLGRATDRSHRPAAGELRQMTDLLSDALDAGFIGLSTMTNPWDKLDGDRYRSRSLPSTYAHWSEYRTLHRLLRKRGAILQSIPNLNTKYDVLFFLGTSTGIGRKALKTSLLSAADPKSDRWLWRIFGPLSWLANGPGRGNFRFQHLPVPFEVHADGVDLVVFEEFGAGAAALHLQDELERDRLLRDEGYRRWFRRDFEKRFSSRVWHRDFADAYIVECPDASLVGQSVADVAEARGVHVVDAFLDLVVEHGRKFRWKTTIVNDRPEILDRLSALPGVQYGFSDAGAHLRNMAFYNYGLRLLGRVRDAERAGRPFLTTERAVHRLTGELADWLGLDAGHLRVGDRADLVVVDPAGLDADVLASYHEEPLPEFGGLRRMVNRNDAAVDATVIGGEVVFSGGEFRPEYGVSRRTGRFLRYREESRAPLNPVRPPAFSEVERAQRSPVENGSLAQATEAV</sequence>
<evidence type="ECO:0000313" key="3">
    <source>
        <dbReference type="EMBL" id="GAA3384772.1"/>
    </source>
</evidence>
<feature type="compositionally biased region" description="Polar residues" evidence="1">
    <location>
        <begin position="610"/>
        <end position="623"/>
    </location>
</feature>
<dbReference type="InterPro" id="IPR013108">
    <property type="entry name" value="Amidohydro_3"/>
</dbReference>
<keyword evidence="4" id="KW-1185">Reference proteome</keyword>
<dbReference type="InterPro" id="IPR011059">
    <property type="entry name" value="Metal-dep_hydrolase_composite"/>
</dbReference>
<dbReference type="Proteomes" id="UP001501676">
    <property type="component" value="Unassembled WGS sequence"/>
</dbReference>
<dbReference type="PANTHER" id="PTHR11647:SF1">
    <property type="entry name" value="COLLAPSIN RESPONSE MEDIATOR PROTEIN"/>
    <property type="match status" value="1"/>
</dbReference>
<name>A0ABP6STX8_9ACTN</name>
<accession>A0ABP6STX8</accession>
<dbReference type="EMBL" id="BAAAYN010000009">
    <property type="protein sequence ID" value="GAA3384772.1"/>
    <property type="molecule type" value="Genomic_DNA"/>
</dbReference>
<evidence type="ECO:0000313" key="4">
    <source>
        <dbReference type="Proteomes" id="UP001501676"/>
    </source>
</evidence>
<gene>
    <name evidence="3" type="ORF">GCM10020369_15740</name>
</gene>
<comment type="caution">
    <text evidence="3">The sequence shown here is derived from an EMBL/GenBank/DDBJ whole genome shotgun (WGS) entry which is preliminary data.</text>
</comment>
<dbReference type="Gene3D" id="2.30.40.10">
    <property type="entry name" value="Urease, subunit C, domain 1"/>
    <property type="match status" value="1"/>
</dbReference>
<reference evidence="4" key="1">
    <citation type="journal article" date="2019" name="Int. J. Syst. Evol. Microbiol.">
        <title>The Global Catalogue of Microorganisms (GCM) 10K type strain sequencing project: providing services to taxonomists for standard genome sequencing and annotation.</title>
        <authorList>
            <consortium name="The Broad Institute Genomics Platform"/>
            <consortium name="The Broad Institute Genome Sequencing Center for Infectious Disease"/>
            <person name="Wu L."/>
            <person name="Ma J."/>
        </authorList>
    </citation>
    <scope>NUCLEOTIDE SEQUENCE [LARGE SCALE GENOMIC DNA]</scope>
    <source>
        <strain evidence="4">JCM 9458</strain>
    </source>
</reference>
<dbReference type="Pfam" id="PF07969">
    <property type="entry name" value="Amidohydro_3"/>
    <property type="match status" value="1"/>
</dbReference>
<dbReference type="RefSeq" id="WP_345727330.1">
    <property type="nucleotide sequence ID" value="NZ_BAAAYN010000009.1"/>
</dbReference>
<dbReference type="SUPFAM" id="SSF51338">
    <property type="entry name" value="Composite domain of metallo-dependent hydrolases"/>
    <property type="match status" value="1"/>
</dbReference>
<dbReference type="SUPFAM" id="SSF51556">
    <property type="entry name" value="Metallo-dependent hydrolases"/>
    <property type="match status" value="1"/>
</dbReference>
<feature type="domain" description="Amidohydrolase 3" evidence="2">
    <location>
        <begin position="51"/>
        <end position="204"/>
    </location>
</feature>
<protein>
    <submittedName>
        <fullName evidence="3">Amidohydrolase family protein</fullName>
    </submittedName>
</protein>
<dbReference type="InterPro" id="IPR050378">
    <property type="entry name" value="Metallo-dep_Hydrolases_sf"/>
</dbReference>
<feature type="region of interest" description="Disordered" evidence="1">
    <location>
        <begin position="593"/>
        <end position="623"/>
    </location>
</feature>